<dbReference type="GO" id="GO:0005524">
    <property type="term" value="F:ATP binding"/>
    <property type="evidence" value="ECO:0007669"/>
    <property type="project" value="InterPro"/>
</dbReference>
<feature type="domain" description="ATPase dynein-related AAA" evidence="1">
    <location>
        <begin position="370"/>
        <end position="537"/>
    </location>
</feature>
<name>A0AAW6R1U6_9GAMM</name>
<comment type="caution">
    <text evidence="2">The sequence shown here is derived from an EMBL/GenBank/DDBJ whole genome shotgun (WGS) entry which is preliminary data.</text>
</comment>
<dbReference type="AlphaFoldDB" id="A0AAW6R1U6"/>
<organism evidence="2">
    <name type="scientific">Shewanella xiamenensis</name>
    <dbReference type="NCBI Taxonomy" id="332186"/>
    <lineage>
        <taxon>Bacteria</taxon>
        <taxon>Pseudomonadati</taxon>
        <taxon>Pseudomonadota</taxon>
        <taxon>Gammaproteobacteria</taxon>
        <taxon>Alteromonadales</taxon>
        <taxon>Shewanellaceae</taxon>
        <taxon>Shewanella</taxon>
    </lineage>
</organism>
<dbReference type="Gene3D" id="3.40.50.300">
    <property type="entry name" value="P-loop containing nucleotide triphosphate hydrolases"/>
    <property type="match status" value="1"/>
</dbReference>
<dbReference type="SUPFAM" id="SSF52540">
    <property type="entry name" value="P-loop containing nucleoside triphosphate hydrolases"/>
    <property type="match status" value="1"/>
</dbReference>
<dbReference type="Pfam" id="PF07728">
    <property type="entry name" value="AAA_5"/>
    <property type="match status" value="1"/>
</dbReference>
<sequence>MSQYLLTWNPRKAAHGGDGSADGLLVYQHGDEVRWPCHSQQPKLGDTVYLIRLGVEPRGVIAKGIITQESFQDTDWADDSKQRSFVRFQLQALRNTCEQGLLPMMLLQSAMPEQKWSSQTSGIQIKPEYTAQIEQLWQQGEETHSLHQYFAWYSEQKFNYEGWYKRYCETCDYVQHIKNNRTFSNEDIQILWADKGNGIASVGQGFMYKKELQANVDFLKQLTREIFQSPTEETYQSILKRWKTEGAFDRHLWIVIHRVFAAVAPEQFTSIVDENYLASIFHCLREQYQIDISNEGSWLSKNRRLLTKVEPYFIDDWDAPQRNIMLWSLSDWDDEELLENVLDTPSEVNDNKAVYRRDENVSQKTNSVKNLILFGPPGTGKTYELQQRFAKYISEVEEQYAGGTELNHVIKRFSCVTFHQSYGYEEFIEGLKAKTSDTGEISYVVEPGAFVKLCRLAAQDPNHRYAMFIDEINRGNVSKIFGELITLIELDKRETLSINLAYSGTSFSVPSNVDIIGTMNTADRSLTMLDTALRRRFDFEEMMPNLSLLAGVSVKGVNLAELLSTMNQRIEILYDREHMLGHAFFIPVKKVLAEQGEDKAFEQLIGVFKNKIIPLLQEYFFDDWHKIRLVLGDNQKSDDKLQFVLEDNLSSGKLNDLFGHDHNLNQFGDVAKLYTLKRPSDGVWKNAAAYLGIYAKSENVEAAQDGNTVGNQ</sequence>
<accession>A0AAW6R1U6</accession>
<dbReference type="PANTHER" id="PTHR37291:SF1">
    <property type="entry name" value="TYPE IV METHYL-DIRECTED RESTRICTION ENZYME ECOKMCRB SUBUNIT"/>
    <property type="match status" value="1"/>
</dbReference>
<dbReference type="InterPro" id="IPR052934">
    <property type="entry name" value="Methyl-DNA_Rec/Restrict_Enz"/>
</dbReference>
<dbReference type="PANTHER" id="PTHR37291">
    <property type="entry name" value="5-METHYLCYTOSINE-SPECIFIC RESTRICTION ENZYME B"/>
    <property type="match status" value="1"/>
</dbReference>
<evidence type="ECO:0000313" key="2">
    <source>
        <dbReference type="EMBL" id="MDG5901557.1"/>
    </source>
</evidence>
<dbReference type="RefSeq" id="WP_279255609.1">
    <property type="nucleotide sequence ID" value="NZ_JBCATI010000020.1"/>
</dbReference>
<dbReference type="InterPro" id="IPR027417">
    <property type="entry name" value="P-loop_NTPase"/>
</dbReference>
<reference evidence="2" key="1">
    <citation type="journal article" date="2019" name="Int J Environ Res Public Health">
        <title>Characterization of Chromosome-Mediated BlaOXA-894 in Shewanella xiamenensis Isolated from Pig Wastewater.</title>
        <authorList>
            <person name="Zou H."/>
            <person name="Zhou Z."/>
            <person name="Xia H."/>
            <person name="Zhao Q."/>
            <person name="Li X."/>
        </authorList>
    </citation>
    <scope>NUCLEOTIDE SEQUENCE</scope>
    <source>
        <strain evidence="2">2015oxa</strain>
    </source>
</reference>
<reference evidence="2" key="2">
    <citation type="submission" date="2019-04" db="EMBL/GenBank/DDBJ databases">
        <authorList>
            <person name="Zou H."/>
        </authorList>
    </citation>
    <scope>NUCLEOTIDE SEQUENCE</scope>
    <source>
        <strain evidence="2">2015oxa</strain>
    </source>
</reference>
<dbReference type="EMBL" id="SUNE01000015">
    <property type="protein sequence ID" value="MDG5901557.1"/>
    <property type="molecule type" value="Genomic_DNA"/>
</dbReference>
<dbReference type="GO" id="GO:0016887">
    <property type="term" value="F:ATP hydrolysis activity"/>
    <property type="evidence" value="ECO:0007669"/>
    <property type="project" value="InterPro"/>
</dbReference>
<dbReference type="InterPro" id="IPR011704">
    <property type="entry name" value="ATPase_dyneun-rel_AAA"/>
</dbReference>
<dbReference type="Proteomes" id="UP001152518">
    <property type="component" value="Unassembled WGS sequence"/>
</dbReference>
<evidence type="ECO:0000259" key="1">
    <source>
        <dbReference type="Pfam" id="PF07728"/>
    </source>
</evidence>
<protein>
    <recommendedName>
        <fullName evidence="1">ATPase dynein-related AAA domain-containing protein</fullName>
    </recommendedName>
</protein>
<gene>
    <name evidence="2" type="ORF">E2650_17005</name>
</gene>
<proteinExistence type="predicted"/>